<proteinExistence type="inferred from homology"/>
<comment type="cofactor">
    <cofactor evidence="15">
        <name>Zn(2+)</name>
        <dbReference type="ChEBI" id="CHEBI:29105"/>
    </cofactor>
    <cofactor evidence="15">
        <name>Co(2+)</name>
        <dbReference type="ChEBI" id="CHEBI:48828"/>
    </cofactor>
    <text evidence="15">Binds 2 Zn(2+) or Co(2+) ions per subunit.</text>
</comment>
<comment type="catalytic activity">
    <reaction evidence="14 15">
        <text>N-succinyl-(2S,6S)-2,6-diaminopimelate + H2O = (2S,6S)-2,6-diaminopimelate + succinate</text>
        <dbReference type="Rhea" id="RHEA:22608"/>
        <dbReference type="ChEBI" id="CHEBI:15377"/>
        <dbReference type="ChEBI" id="CHEBI:30031"/>
        <dbReference type="ChEBI" id="CHEBI:57609"/>
        <dbReference type="ChEBI" id="CHEBI:58087"/>
        <dbReference type="EC" id="3.5.1.18"/>
    </reaction>
</comment>
<keyword evidence="12 15" id="KW-0170">Cobalt</keyword>
<comment type="pathway">
    <text evidence="1 15">Amino-acid biosynthesis; L-lysine biosynthesis via DAP pathway; LL-2,6-diaminopimelate from (S)-tetrahydrodipicolinate (succinylase route): step 3/3.</text>
</comment>
<evidence type="ECO:0000256" key="10">
    <source>
        <dbReference type="ARBA" id="ARBA00022915"/>
    </source>
</evidence>
<evidence type="ECO:0000256" key="12">
    <source>
        <dbReference type="ARBA" id="ARBA00023285"/>
    </source>
</evidence>
<dbReference type="CDD" id="cd03891">
    <property type="entry name" value="M20_DapE_proteobac"/>
    <property type="match status" value="1"/>
</dbReference>
<dbReference type="InterPro" id="IPR002933">
    <property type="entry name" value="Peptidase_M20"/>
</dbReference>
<evidence type="ECO:0000313" key="18">
    <source>
        <dbReference type="Proteomes" id="UP001055093"/>
    </source>
</evidence>
<reference evidence="17" key="1">
    <citation type="journal article" date="2021" name="Front. Microbiol.">
        <title>Comprehensive Comparative Genomics and Phenotyping of Methylobacterium Species.</title>
        <authorList>
            <person name="Alessa O."/>
            <person name="Ogura Y."/>
            <person name="Fujitani Y."/>
            <person name="Takami H."/>
            <person name="Hayashi T."/>
            <person name="Sahin N."/>
            <person name="Tani A."/>
        </authorList>
    </citation>
    <scope>NUCLEOTIDE SEQUENCE</scope>
    <source>
        <strain evidence="17">DSM 14458</strain>
    </source>
</reference>
<dbReference type="HAMAP" id="MF_01690">
    <property type="entry name" value="DapE"/>
    <property type="match status" value="1"/>
</dbReference>
<evidence type="ECO:0000256" key="14">
    <source>
        <dbReference type="ARBA" id="ARBA00051301"/>
    </source>
</evidence>
<feature type="binding site" evidence="15">
    <location>
        <position position="406"/>
    </location>
    <ligand>
        <name>Zn(2+)</name>
        <dbReference type="ChEBI" id="CHEBI:29105"/>
        <label>2</label>
    </ligand>
</feature>
<dbReference type="Proteomes" id="UP001055093">
    <property type="component" value="Unassembled WGS sequence"/>
</dbReference>
<feature type="binding site" evidence="15">
    <location>
        <position position="153"/>
    </location>
    <ligand>
        <name>Zn(2+)</name>
        <dbReference type="ChEBI" id="CHEBI:29105"/>
        <label>1</label>
    </ligand>
</feature>
<dbReference type="InterPro" id="IPR005941">
    <property type="entry name" value="DapE_proteobac"/>
</dbReference>
<protein>
    <recommendedName>
        <fullName evidence="5 15">Succinyl-diaminopimelate desuccinylase</fullName>
        <shortName evidence="15">SDAP desuccinylase</shortName>
        <ecNumber evidence="4 15">3.5.1.18</ecNumber>
    </recommendedName>
    <alternativeName>
        <fullName evidence="13 15">N-succinyl-LL-2,6-diaminoheptanedioate amidohydrolase</fullName>
    </alternativeName>
</protein>
<keyword evidence="10 15" id="KW-0220">Diaminopimelate biosynthesis</keyword>
<keyword evidence="7 15" id="KW-0479">Metal-binding</keyword>
<feature type="binding site" evidence="15">
    <location>
        <position position="217"/>
    </location>
    <ligand>
        <name>Zn(2+)</name>
        <dbReference type="ChEBI" id="CHEBI:29105"/>
        <label>1</label>
    </ligand>
</feature>
<feature type="binding site" evidence="15">
    <location>
        <position position="189"/>
    </location>
    <ligand>
        <name>Zn(2+)</name>
        <dbReference type="ChEBI" id="CHEBI:29105"/>
        <label>2</label>
    </ligand>
</feature>
<comment type="subunit">
    <text evidence="3 15">Homodimer.</text>
</comment>
<comment type="caution">
    <text evidence="17">The sequence shown here is derived from an EMBL/GenBank/DDBJ whole genome shotgun (WGS) entry which is preliminary data.</text>
</comment>
<keyword evidence="6 15" id="KW-0028">Amino-acid biosynthesis</keyword>
<organism evidence="17 18">
    <name type="scientific">Methylorubrum suomiense</name>
    <dbReference type="NCBI Taxonomy" id="144191"/>
    <lineage>
        <taxon>Bacteria</taxon>
        <taxon>Pseudomonadati</taxon>
        <taxon>Pseudomonadota</taxon>
        <taxon>Alphaproteobacteria</taxon>
        <taxon>Hyphomicrobiales</taxon>
        <taxon>Methylobacteriaceae</taxon>
        <taxon>Methylorubrum</taxon>
    </lineage>
</organism>
<evidence type="ECO:0000313" key="17">
    <source>
        <dbReference type="EMBL" id="GJE76822.1"/>
    </source>
</evidence>
<feature type="active site" evidence="15">
    <location>
        <position position="122"/>
    </location>
</feature>
<dbReference type="Pfam" id="PF01546">
    <property type="entry name" value="Peptidase_M20"/>
    <property type="match status" value="1"/>
</dbReference>
<feature type="binding site" evidence="15">
    <location>
        <position position="120"/>
    </location>
    <ligand>
        <name>Zn(2+)</name>
        <dbReference type="ChEBI" id="CHEBI:29105"/>
        <label>1</label>
    </ligand>
</feature>
<dbReference type="NCBIfam" id="TIGR01246">
    <property type="entry name" value="dapE_proteo"/>
    <property type="match status" value="1"/>
</dbReference>
<comment type="function">
    <text evidence="15">Catalyzes the hydrolysis of N-succinyl-L,L-diaminopimelic acid (SDAP), forming succinate and LL-2,6-diaminopimelate (DAP), an intermediate involved in the bacterial biosynthesis of lysine and meso-diaminopimelic acid, an essential component of bacterial cell walls.</text>
</comment>
<dbReference type="PROSITE" id="PS00758">
    <property type="entry name" value="ARGE_DAPE_CPG2_1"/>
    <property type="match status" value="1"/>
</dbReference>
<evidence type="ECO:0000256" key="15">
    <source>
        <dbReference type="HAMAP-Rule" id="MF_01690"/>
    </source>
</evidence>
<dbReference type="Pfam" id="PF07687">
    <property type="entry name" value="M20_dimer"/>
    <property type="match status" value="1"/>
</dbReference>
<name>A0ABQ4V1L7_9HYPH</name>
<dbReference type="PROSITE" id="PS00759">
    <property type="entry name" value="ARGE_DAPE_CPG2_2"/>
    <property type="match status" value="1"/>
</dbReference>
<dbReference type="SUPFAM" id="SSF55031">
    <property type="entry name" value="Bacterial exopeptidase dimerisation domain"/>
    <property type="match status" value="1"/>
</dbReference>
<evidence type="ECO:0000256" key="7">
    <source>
        <dbReference type="ARBA" id="ARBA00022723"/>
    </source>
</evidence>
<evidence type="ECO:0000256" key="4">
    <source>
        <dbReference type="ARBA" id="ARBA00011921"/>
    </source>
</evidence>
<dbReference type="InterPro" id="IPR001261">
    <property type="entry name" value="ArgE/DapE_CS"/>
</dbReference>
<feature type="domain" description="Peptidase M20 dimerisation" evidence="16">
    <location>
        <begin position="230"/>
        <end position="336"/>
    </location>
</feature>
<dbReference type="PANTHER" id="PTHR43808:SF31">
    <property type="entry name" value="N-ACETYL-L-CITRULLINE DEACETYLASE"/>
    <property type="match status" value="1"/>
</dbReference>
<dbReference type="InterPro" id="IPR050072">
    <property type="entry name" value="Peptidase_M20A"/>
</dbReference>
<dbReference type="PANTHER" id="PTHR43808">
    <property type="entry name" value="ACETYLORNITHINE DEACETYLASE"/>
    <property type="match status" value="1"/>
</dbReference>
<keyword evidence="8 15" id="KW-0378">Hydrolase</keyword>
<dbReference type="EC" id="3.5.1.18" evidence="4 15"/>
<sequence length="434" mass="46279">MLALADDATVALLPKPLILRLCFASPLRMRGDGWVDAFVRPRVHGVALSEASPLALAQSLIRCPSVTPEEGGALSFLDCVLAEAGFTVERPVFSEPGMPDIENLYARIGTDGPVLLFAGHTDVVPPGEATAWTHSPFSGEVADGILYGRGAVDMKGGIACLLAATLRFLEARGPAFGGSIAFLITGDEEGPAVNGTVKLLDWARARGERFDHCLLGEPTNPERLGDMIKIGRRGSLTGRITVHGRQGHVAYPHRAENPIPGLLRLATALLAAPLDGGTAHFDASNLEFTTIDVGNPATNVIPATAHAVFNVRFNDDWTAETLGTEIRRRLDEAAGNAVRFSLDLQPSNSPAFLTRPDAFVDLVADAVEAETGRRPALSTTGGTSDARFIKDACPVIEFGLVGQTMHAVDERVAVEDLERLTAIYRRVLEAYFSA</sequence>
<accession>A0ABQ4V1L7</accession>
<evidence type="ECO:0000256" key="11">
    <source>
        <dbReference type="ARBA" id="ARBA00023154"/>
    </source>
</evidence>
<evidence type="ECO:0000256" key="13">
    <source>
        <dbReference type="ARBA" id="ARBA00031891"/>
    </source>
</evidence>
<evidence type="ECO:0000256" key="6">
    <source>
        <dbReference type="ARBA" id="ARBA00022605"/>
    </source>
</evidence>
<dbReference type="EMBL" id="BPRE01000010">
    <property type="protein sequence ID" value="GJE76822.1"/>
    <property type="molecule type" value="Genomic_DNA"/>
</dbReference>
<evidence type="ECO:0000256" key="8">
    <source>
        <dbReference type="ARBA" id="ARBA00022801"/>
    </source>
</evidence>
<gene>
    <name evidence="17" type="primary">dapE_2</name>
    <name evidence="15" type="synonym">dapE</name>
    <name evidence="17" type="ORF">BGCPKDLD_3421</name>
</gene>
<evidence type="ECO:0000256" key="2">
    <source>
        <dbReference type="ARBA" id="ARBA00006746"/>
    </source>
</evidence>
<feature type="active site" description="Proton acceptor" evidence="15">
    <location>
        <position position="188"/>
    </location>
</feature>
<keyword evidence="11 15" id="KW-0457">Lysine biosynthesis</keyword>
<keyword evidence="9 15" id="KW-0862">Zinc</keyword>
<comment type="similarity">
    <text evidence="2 15">Belongs to the peptidase M20A family. DapE subfamily.</text>
</comment>
<keyword evidence="18" id="KW-1185">Reference proteome</keyword>
<dbReference type="InterPro" id="IPR011650">
    <property type="entry name" value="Peptidase_M20_dimer"/>
</dbReference>
<evidence type="ECO:0000256" key="3">
    <source>
        <dbReference type="ARBA" id="ARBA00011738"/>
    </source>
</evidence>
<evidence type="ECO:0000259" key="16">
    <source>
        <dbReference type="Pfam" id="PF07687"/>
    </source>
</evidence>
<evidence type="ECO:0000256" key="9">
    <source>
        <dbReference type="ARBA" id="ARBA00022833"/>
    </source>
</evidence>
<dbReference type="Gene3D" id="3.40.630.10">
    <property type="entry name" value="Zn peptidases"/>
    <property type="match status" value="2"/>
</dbReference>
<evidence type="ECO:0000256" key="1">
    <source>
        <dbReference type="ARBA" id="ARBA00005130"/>
    </source>
</evidence>
<reference evidence="17" key="2">
    <citation type="submission" date="2021-08" db="EMBL/GenBank/DDBJ databases">
        <authorList>
            <person name="Tani A."/>
            <person name="Ola A."/>
            <person name="Ogura Y."/>
            <person name="Katsura K."/>
            <person name="Hayashi T."/>
        </authorList>
    </citation>
    <scope>NUCLEOTIDE SEQUENCE</scope>
    <source>
        <strain evidence="17">DSM 14458</strain>
    </source>
</reference>
<dbReference type="InterPro" id="IPR036264">
    <property type="entry name" value="Bact_exopeptidase_dim_dom"/>
</dbReference>
<dbReference type="SUPFAM" id="SSF53187">
    <property type="entry name" value="Zn-dependent exopeptidases"/>
    <property type="match status" value="1"/>
</dbReference>
<dbReference type="NCBIfam" id="NF009557">
    <property type="entry name" value="PRK13009.1"/>
    <property type="match status" value="1"/>
</dbReference>
<evidence type="ECO:0000256" key="5">
    <source>
        <dbReference type="ARBA" id="ARBA00022391"/>
    </source>
</evidence>
<feature type="binding site" evidence="15">
    <location>
        <position position="153"/>
    </location>
    <ligand>
        <name>Zn(2+)</name>
        <dbReference type="ChEBI" id="CHEBI:29105"/>
        <label>2</label>
    </ligand>
</feature>